<dbReference type="SUPFAM" id="SSF56784">
    <property type="entry name" value="HAD-like"/>
    <property type="match status" value="1"/>
</dbReference>
<dbReference type="NCBIfam" id="TIGR01668">
    <property type="entry name" value="YqeG_hyp_ppase"/>
    <property type="match status" value="1"/>
</dbReference>
<dbReference type="InterPro" id="IPR036412">
    <property type="entry name" value="HAD-like_sf"/>
</dbReference>
<dbReference type="GO" id="GO:0008962">
    <property type="term" value="F:phosphatidylglycerophosphatase activity"/>
    <property type="evidence" value="ECO:0007669"/>
    <property type="project" value="InterPro"/>
</dbReference>
<dbReference type="Pfam" id="PF00702">
    <property type="entry name" value="Hydrolase"/>
    <property type="match status" value="1"/>
</dbReference>
<dbReference type="OrthoDB" id="9787572at2"/>
<dbReference type="Gene3D" id="3.40.50.1000">
    <property type="entry name" value="HAD superfamily/HAD-like"/>
    <property type="match status" value="1"/>
</dbReference>
<gene>
    <name evidence="2" type="ORF">SAMN04488102_10183</name>
</gene>
<evidence type="ECO:0000313" key="2">
    <source>
        <dbReference type="EMBL" id="SFB84424.1"/>
    </source>
</evidence>
<accession>A0A1I1EB91</accession>
<reference evidence="3" key="1">
    <citation type="submission" date="2016-10" db="EMBL/GenBank/DDBJ databases">
        <authorList>
            <person name="Varghese N."/>
            <person name="Submissions S."/>
        </authorList>
    </citation>
    <scope>NUCLEOTIDE SEQUENCE [LARGE SCALE GENOMIC DNA]</scope>
    <source>
        <strain evidence="3">DSM 23664</strain>
    </source>
</reference>
<dbReference type="InterPro" id="IPR006439">
    <property type="entry name" value="HAD-SF_hydro_IA"/>
</dbReference>
<keyword evidence="3" id="KW-1185">Reference proteome</keyword>
<dbReference type="InterPro" id="IPR010021">
    <property type="entry name" value="PGPP1/Gep4"/>
</dbReference>
<sequence>MLSSFKPTWMVESIYQITPEQLKRENIKAVLTDLDNTLIAWNNPEATEETIAWIKLMKKNDIKVVILSNNSRKRVKKVASILELDFIPSALKPLTRGFKKALEQYPFSESEWLMVGDQVITDIRGANKAGIKTVLVKPILDSDAWNTRLNRFIELKIMNYLLKKDPEMKWRDTIHGRRIKEQ</sequence>
<proteinExistence type="predicted"/>
<dbReference type="InterPro" id="IPR051540">
    <property type="entry name" value="S-2-haloacid_dehalogenase"/>
</dbReference>
<organism evidence="2 3">
    <name type="scientific">Alkalibacterium subtropicum</name>
    <dbReference type="NCBI Taxonomy" id="753702"/>
    <lineage>
        <taxon>Bacteria</taxon>
        <taxon>Bacillati</taxon>
        <taxon>Bacillota</taxon>
        <taxon>Bacilli</taxon>
        <taxon>Lactobacillales</taxon>
        <taxon>Carnobacteriaceae</taxon>
        <taxon>Alkalibacterium</taxon>
    </lineage>
</organism>
<dbReference type="AlphaFoldDB" id="A0A1I1EB91"/>
<dbReference type="RefSeq" id="WP_091527760.1">
    <property type="nucleotide sequence ID" value="NZ_FOLT01000001.1"/>
</dbReference>
<dbReference type="STRING" id="753702.SAMN04488102_10183"/>
<name>A0A1I1EB91_9LACT</name>
<keyword evidence="1" id="KW-0378">Hydrolase</keyword>
<dbReference type="InterPro" id="IPR006549">
    <property type="entry name" value="HAD-SF_hydro_IIIA"/>
</dbReference>
<dbReference type="NCBIfam" id="TIGR01662">
    <property type="entry name" value="HAD-SF-IIIA"/>
    <property type="match status" value="1"/>
</dbReference>
<evidence type="ECO:0000313" key="3">
    <source>
        <dbReference type="Proteomes" id="UP000199612"/>
    </source>
</evidence>
<dbReference type="NCBIfam" id="TIGR01549">
    <property type="entry name" value="HAD-SF-IA-v1"/>
    <property type="match status" value="1"/>
</dbReference>
<dbReference type="InterPro" id="IPR023214">
    <property type="entry name" value="HAD_sf"/>
</dbReference>
<dbReference type="Proteomes" id="UP000199612">
    <property type="component" value="Unassembled WGS sequence"/>
</dbReference>
<dbReference type="PANTHER" id="PTHR43316">
    <property type="entry name" value="HYDROLASE, HALOACID DELAHOGENASE-RELATED"/>
    <property type="match status" value="1"/>
</dbReference>
<protein>
    <submittedName>
        <fullName evidence="2">Uncharacterized protein</fullName>
    </submittedName>
</protein>
<dbReference type="EMBL" id="FOLT01000001">
    <property type="protein sequence ID" value="SFB84424.1"/>
    <property type="molecule type" value="Genomic_DNA"/>
</dbReference>
<evidence type="ECO:0000256" key="1">
    <source>
        <dbReference type="ARBA" id="ARBA00022801"/>
    </source>
</evidence>
<dbReference type="CDD" id="cd16416">
    <property type="entry name" value="HAD_BsYqeG-like"/>
    <property type="match status" value="1"/>
</dbReference>